<keyword evidence="1" id="KW-0732">Signal</keyword>
<dbReference type="Proteomes" id="UP000809789">
    <property type="component" value="Unassembled WGS sequence"/>
</dbReference>
<evidence type="ECO:0008006" key="6">
    <source>
        <dbReference type="Google" id="ProtNLM"/>
    </source>
</evidence>
<organism evidence="4 5">
    <name type="scientific">Elsinoe batatas</name>
    <dbReference type="NCBI Taxonomy" id="2601811"/>
    <lineage>
        <taxon>Eukaryota</taxon>
        <taxon>Fungi</taxon>
        <taxon>Dikarya</taxon>
        <taxon>Ascomycota</taxon>
        <taxon>Pezizomycotina</taxon>
        <taxon>Dothideomycetes</taxon>
        <taxon>Dothideomycetidae</taxon>
        <taxon>Myriangiales</taxon>
        <taxon>Elsinoaceae</taxon>
        <taxon>Elsinoe</taxon>
    </lineage>
</organism>
<reference evidence="4" key="1">
    <citation type="submission" date="2021-07" db="EMBL/GenBank/DDBJ databases">
        <title>Elsinoe batatas strain:CRI-CJ2 Genome sequencing and assembly.</title>
        <authorList>
            <person name="Huang L."/>
        </authorList>
    </citation>
    <scope>NUCLEOTIDE SEQUENCE</scope>
    <source>
        <strain evidence="4">CRI-CJ2</strain>
    </source>
</reference>
<dbReference type="Pfam" id="PF26053">
    <property type="entry name" value="DUF8016"/>
    <property type="match status" value="1"/>
</dbReference>
<feature type="signal peptide" evidence="1">
    <location>
        <begin position="1"/>
        <end position="21"/>
    </location>
</feature>
<evidence type="ECO:0000259" key="3">
    <source>
        <dbReference type="Pfam" id="PF26053"/>
    </source>
</evidence>
<dbReference type="InterPro" id="IPR036928">
    <property type="entry name" value="AS_sf"/>
</dbReference>
<dbReference type="AlphaFoldDB" id="A0A8K0PCV1"/>
<dbReference type="SUPFAM" id="SSF75304">
    <property type="entry name" value="Amidase signature (AS) enzymes"/>
    <property type="match status" value="1"/>
</dbReference>
<dbReference type="Gene3D" id="3.90.1300.10">
    <property type="entry name" value="Amidase signature (AS) domain"/>
    <property type="match status" value="1"/>
</dbReference>
<gene>
    <name evidence="4" type="ORF">KVT40_006727</name>
</gene>
<dbReference type="OrthoDB" id="5423360at2759"/>
<dbReference type="PANTHER" id="PTHR46310:SF7">
    <property type="entry name" value="AMIDASE 1"/>
    <property type="match status" value="1"/>
</dbReference>
<accession>A0A8K0PCV1</accession>
<dbReference type="PANTHER" id="PTHR46310">
    <property type="entry name" value="AMIDASE 1"/>
    <property type="match status" value="1"/>
</dbReference>
<name>A0A8K0PCV1_9PEZI</name>
<feature type="domain" description="Scytalone dehydratase-like protein Arp1 N-terminal" evidence="3">
    <location>
        <begin position="58"/>
        <end position="163"/>
    </location>
</feature>
<evidence type="ECO:0000313" key="5">
    <source>
        <dbReference type="Proteomes" id="UP000809789"/>
    </source>
</evidence>
<dbReference type="Pfam" id="PF01425">
    <property type="entry name" value="Amidase"/>
    <property type="match status" value="1"/>
</dbReference>
<sequence>MVYFSRLLLSLVSLSISLVYAQGLQKTGQTVQLDGNYYYIPASSVAEIPGFAFLRIRKNVERAGGLLPLTVISTTFKGFGGRDFSATTSKFLQEDDVFTRGFLAGNIYVQYTGFGSRGNSVDASSERLGTGAAVTSAFVSNDRAVPQGPYFVDNDGKIYQAWRLFSDFAGSFTETIIPASGGGFTVLPANIPGQPLAVAVPSRLYYAKTPAKPLAGRLVDAGAIIVGKQKTSQFANSESPTADWVDYLAPFNPRGDGYQIPSSSSSGAGAGPATYPWLDISIGSDTGGSVRGPSQVQGLYGNRPSHDLVTLDGVMPLAPELDTPGFLTRDPILWSTASQVLYGSNITITRRYPAQILTTGFPLASATSPSAQPQLAFLRNLTTFLNATTSTFSTATAWTNSTPPGADPSLATFLNFTYPIIIAKQQTRLVRDPFYAAYAAANGGRRPFVNPAPLVRWGYGDTVPDSALAEANANKTVFADWWDANILRADPVTCSDKLLLYPGSSASGSYRNQYGGPPTVPFGFSTGRISVFAGGPDVVVPVGEAGYTSDVTGVQEVLPVTVDILAARGCDGMIFGLVEDLVKAGILRATVAGRSSVSGGEVLLRREVDGQ</sequence>
<dbReference type="InterPro" id="IPR058329">
    <property type="entry name" value="Arp1_N"/>
</dbReference>
<dbReference type="InterPro" id="IPR023631">
    <property type="entry name" value="Amidase_dom"/>
</dbReference>
<evidence type="ECO:0000259" key="2">
    <source>
        <dbReference type="Pfam" id="PF01425"/>
    </source>
</evidence>
<keyword evidence="5" id="KW-1185">Reference proteome</keyword>
<evidence type="ECO:0000313" key="4">
    <source>
        <dbReference type="EMBL" id="KAG8624976.1"/>
    </source>
</evidence>
<feature type="domain" description="Amidase" evidence="2">
    <location>
        <begin position="191"/>
        <end position="330"/>
    </location>
</feature>
<comment type="caution">
    <text evidence="4">The sequence shown here is derived from an EMBL/GenBank/DDBJ whole genome shotgun (WGS) entry which is preliminary data.</text>
</comment>
<proteinExistence type="predicted"/>
<protein>
    <recommendedName>
        <fullName evidence="6">Amidase domain-containing protein</fullName>
    </recommendedName>
</protein>
<evidence type="ECO:0000256" key="1">
    <source>
        <dbReference type="SAM" id="SignalP"/>
    </source>
</evidence>
<feature type="chain" id="PRO_5035449090" description="Amidase domain-containing protein" evidence="1">
    <location>
        <begin position="22"/>
        <end position="611"/>
    </location>
</feature>
<dbReference type="EMBL" id="JAESVG020000008">
    <property type="protein sequence ID" value="KAG8624976.1"/>
    <property type="molecule type" value="Genomic_DNA"/>
</dbReference>